<evidence type="ECO:0000256" key="1">
    <source>
        <dbReference type="SAM" id="MobiDB-lite"/>
    </source>
</evidence>
<organism evidence="2 3">
    <name type="scientific">Phytophthora megakarya</name>
    <dbReference type="NCBI Taxonomy" id="4795"/>
    <lineage>
        <taxon>Eukaryota</taxon>
        <taxon>Sar</taxon>
        <taxon>Stramenopiles</taxon>
        <taxon>Oomycota</taxon>
        <taxon>Peronosporomycetes</taxon>
        <taxon>Peronosporales</taxon>
        <taxon>Peronosporaceae</taxon>
        <taxon>Phytophthora</taxon>
    </lineage>
</organism>
<dbReference type="OrthoDB" id="123221at2759"/>
<reference evidence="3" key="1">
    <citation type="submission" date="2017-03" db="EMBL/GenBank/DDBJ databases">
        <title>Phytopthora megakarya and P. palmivora, two closely related causual agents of cacao black pod achieved similar genome size and gene model numbers by different mechanisms.</title>
        <authorList>
            <person name="Ali S."/>
            <person name="Shao J."/>
            <person name="Larry D.J."/>
            <person name="Kronmiller B."/>
            <person name="Shen D."/>
            <person name="Strem M.D."/>
            <person name="Melnick R.L."/>
            <person name="Guiltinan M.J."/>
            <person name="Tyler B.M."/>
            <person name="Meinhardt L.W."/>
            <person name="Bailey B.A."/>
        </authorList>
    </citation>
    <scope>NUCLEOTIDE SEQUENCE [LARGE SCALE GENOMIC DNA]</scope>
    <source>
        <strain evidence="3">zdho120</strain>
    </source>
</reference>
<dbReference type="AlphaFoldDB" id="A0A225X015"/>
<dbReference type="Proteomes" id="UP000198211">
    <property type="component" value="Unassembled WGS sequence"/>
</dbReference>
<dbReference type="EMBL" id="NBNE01000127">
    <property type="protein sequence ID" value="OWZ22558.1"/>
    <property type="molecule type" value="Genomic_DNA"/>
</dbReference>
<sequence>MAPKPRPSLPACGYILLYLGVRTDTLEALQVEAQARTYIPVFKEVGVSLTTSTESSPESRRPRVQLGGVEQETHQDYPEKVITEAKKTNRLPASMTLALEEEPQLRVYDGCTDVKYDSKARLLDIPVGVCVIFRGDLVHNVVASAMENHRLLCYLAYQDFVWEADVVSNVLPKHFDCHYCGRKSDDSNWMRQHRRYCVEHPNAVKNQETRRAPPKRIEPWVCYVCGKQYSPEQGSSYRSHILRGHDDHTIKQNTGE</sequence>
<name>A0A225X015_9STRA</name>
<evidence type="ECO:0000313" key="3">
    <source>
        <dbReference type="Proteomes" id="UP000198211"/>
    </source>
</evidence>
<protein>
    <recommendedName>
        <fullName evidence="4">C2H2-type domain-containing protein</fullName>
    </recommendedName>
</protein>
<proteinExistence type="predicted"/>
<evidence type="ECO:0008006" key="4">
    <source>
        <dbReference type="Google" id="ProtNLM"/>
    </source>
</evidence>
<comment type="caution">
    <text evidence="2">The sequence shown here is derived from an EMBL/GenBank/DDBJ whole genome shotgun (WGS) entry which is preliminary data.</text>
</comment>
<keyword evidence="3" id="KW-1185">Reference proteome</keyword>
<feature type="region of interest" description="Disordered" evidence="1">
    <location>
        <begin position="50"/>
        <end position="72"/>
    </location>
</feature>
<accession>A0A225X015</accession>
<evidence type="ECO:0000313" key="2">
    <source>
        <dbReference type="EMBL" id="OWZ22558.1"/>
    </source>
</evidence>
<gene>
    <name evidence="2" type="ORF">PHMEG_0002721</name>
</gene>
<feature type="region of interest" description="Disordered" evidence="1">
    <location>
        <begin position="233"/>
        <end position="256"/>
    </location>
</feature>